<dbReference type="RefSeq" id="WP_117690242.1">
    <property type="nucleotide sequence ID" value="NZ_QSUE01000004.1"/>
</dbReference>
<evidence type="ECO:0000313" key="2">
    <source>
        <dbReference type="EMBL" id="RGN24290.1"/>
    </source>
</evidence>
<dbReference type="AlphaFoldDB" id="A0A3E5AQ51"/>
<dbReference type="Proteomes" id="UP000260970">
    <property type="component" value="Unassembled WGS sequence"/>
</dbReference>
<dbReference type="GO" id="GO:0004518">
    <property type="term" value="F:nuclease activity"/>
    <property type="evidence" value="ECO:0007669"/>
    <property type="project" value="InterPro"/>
</dbReference>
<gene>
    <name evidence="2" type="ORF">DXB72_06190</name>
</gene>
<accession>A0A3E5AQ51</accession>
<dbReference type="Pfam" id="PF14130">
    <property type="entry name" value="Cap4_nuclease"/>
    <property type="match status" value="1"/>
</dbReference>
<protein>
    <submittedName>
        <fullName evidence="2">DUF4297 domain-containing protein</fullName>
    </submittedName>
</protein>
<feature type="domain" description="CD-NTase associated protein 4-like DNA endonuclease" evidence="1">
    <location>
        <begin position="15"/>
        <end position="212"/>
    </location>
</feature>
<evidence type="ECO:0000313" key="3">
    <source>
        <dbReference type="Proteomes" id="UP000260970"/>
    </source>
</evidence>
<dbReference type="EMBL" id="QSUG01000004">
    <property type="protein sequence ID" value="RGN24290.1"/>
    <property type="molecule type" value="Genomic_DNA"/>
</dbReference>
<organism evidence="2 3">
    <name type="scientific">Agathobacter rectalis</name>
    <dbReference type="NCBI Taxonomy" id="39491"/>
    <lineage>
        <taxon>Bacteria</taxon>
        <taxon>Bacillati</taxon>
        <taxon>Bacillota</taxon>
        <taxon>Clostridia</taxon>
        <taxon>Lachnospirales</taxon>
        <taxon>Lachnospiraceae</taxon>
        <taxon>Agathobacter</taxon>
    </lineage>
</organism>
<evidence type="ECO:0000259" key="1">
    <source>
        <dbReference type="Pfam" id="PF14130"/>
    </source>
</evidence>
<dbReference type="InterPro" id="IPR025382">
    <property type="entry name" value="Cap4-like_endonuclease_dom"/>
</dbReference>
<proteinExistence type="predicted"/>
<reference evidence="2 3" key="1">
    <citation type="submission" date="2018-08" db="EMBL/GenBank/DDBJ databases">
        <title>A genome reference for cultivated species of the human gut microbiota.</title>
        <authorList>
            <person name="Zou Y."/>
            <person name="Xue W."/>
            <person name="Luo G."/>
        </authorList>
    </citation>
    <scope>NUCLEOTIDE SEQUENCE [LARGE SCALE GENOMIC DNA]</scope>
    <source>
        <strain evidence="2 3">OM05-6AA</strain>
    </source>
</reference>
<sequence length="355" mass="40438">MDIKEQYMSMPYDLSGSRSKNRFRVELLWGIDKMLELMESDKAFTMVFDYVCDIEVHMKDELEFYQIKTHSKSQSAYTTESLTKKKSKNSQGSILGKLFVLNATEGHNNLIAIVSNSPYKMPGNDIYNGIHCFNDFPKLEKEKIIKAIKTELNVEEVDLSTAFYICTSMDLENPQNAITGQLVLSFEKLKGCEVERPATLYSLIYDQVSEKACYELSIGSYDEILEKKGITRKEMDYLFDCHAKSAKTGIDQTSNYIDSLSDLVAKKKYKKALAKLVKSMPVDKVLQNKEKEVASYLVALESQGDLLGSVDDMIDTLTSQFHDTFPIGYDNAEKTVFYIIIINKFTEGVYDEDDI</sequence>
<name>A0A3E5AQ51_9FIRM</name>
<comment type="caution">
    <text evidence="2">The sequence shown here is derived from an EMBL/GenBank/DDBJ whole genome shotgun (WGS) entry which is preliminary data.</text>
</comment>